<evidence type="ECO:0000313" key="1">
    <source>
        <dbReference type="EMBL" id="KAJ7027395.1"/>
    </source>
</evidence>
<sequence length="440" mass="49518">MSQSHCGLACSPPGQIFPPEVLALILPNAFGSHIQDFTTYSDNRRHVCLVCRLWRDVVYLTPSAWCCIPVSLYISQRYVEFCLNKANQSSIFVFFNLLRFASLDGTGPLQTRTPADVANIIFPLFSGAARIEELKLRASDRTSCATLTSWVSRTNSGILRRASLILEAPRDRLAESLSLQPFVGAHELAELHMGYSILPWPMEMVYENLTVLGLSHLPMRNPMGWLEVIRVLSATPKLKQLHLFRVECYHASLPESTPVLEHLETLCLTFAHLSGAEIVSYIEMPSLRQLRLDMRQEQGTVKPSVEGFVRSCHHLLRRLSVLDIGSMHATLDEVRFLFSCLEAVERLDMRRASKQLTEDVVNLIIQKALAFRKLRTLELGMPMSCDKLSSLSMALPVDAEILLPAPRSGGALQRCVWTNGVLDITEHYSPPRFPPDHEQL</sequence>
<proteinExistence type="predicted"/>
<evidence type="ECO:0000313" key="2">
    <source>
        <dbReference type="Proteomes" id="UP001218188"/>
    </source>
</evidence>
<protein>
    <recommendedName>
        <fullName evidence="3">F-box domain-containing protein</fullName>
    </recommendedName>
</protein>
<name>A0AAD6WWM0_9AGAR</name>
<dbReference type="AlphaFoldDB" id="A0AAD6WWM0"/>
<organism evidence="1 2">
    <name type="scientific">Mycena alexandri</name>
    <dbReference type="NCBI Taxonomy" id="1745969"/>
    <lineage>
        <taxon>Eukaryota</taxon>
        <taxon>Fungi</taxon>
        <taxon>Dikarya</taxon>
        <taxon>Basidiomycota</taxon>
        <taxon>Agaricomycotina</taxon>
        <taxon>Agaricomycetes</taxon>
        <taxon>Agaricomycetidae</taxon>
        <taxon>Agaricales</taxon>
        <taxon>Marasmiineae</taxon>
        <taxon>Mycenaceae</taxon>
        <taxon>Mycena</taxon>
    </lineage>
</organism>
<dbReference type="SUPFAM" id="SSF52047">
    <property type="entry name" value="RNI-like"/>
    <property type="match status" value="1"/>
</dbReference>
<gene>
    <name evidence="1" type="ORF">C8F04DRAFT_1266954</name>
</gene>
<dbReference type="Proteomes" id="UP001218188">
    <property type="component" value="Unassembled WGS sequence"/>
</dbReference>
<evidence type="ECO:0008006" key="3">
    <source>
        <dbReference type="Google" id="ProtNLM"/>
    </source>
</evidence>
<comment type="caution">
    <text evidence="1">The sequence shown here is derived from an EMBL/GenBank/DDBJ whole genome shotgun (WGS) entry which is preliminary data.</text>
</comment>
<dbReference type="EMBL" id="JARJCM010000124">
    <property type="protein sequence ID" value="KAJ7027395.1"/>
    <property type="molecule type" value="Genomic_DNA"/>
</dbReference>
<reference evidence="1" key="1">
    <citation type="submission" date="2023-03" db="EMBL/GenBank/DDBJ databases">
        <title>Massive genome expansion in bonnet fungi (Mycena s.s.) driven by repeated elements and novel gene families across ecological guilds.</title>
        <authorList>
            <consortium name="Lawrence Berkeley National Laboratory"/>
            <person name="Harder C.B."/>
            <person name="Miyauchi S."/>
            <person name="Viragh M."/>
            <person name="Kuo A."/>
            <person name="Thoen E."/>
            <person name="Andreopoulos B."/>
            <person name="Lu D."/>
            <person name="Skrede I."/>
            <person name="Drula E."/>
            <person name="Henrissat B."/>
            <person name="Morin E."/>
            <person name="Kohler A."/>
            <person name="Barry K."/>
            <person name="LaButti K."/>
            <person name="Morin E."/>
            <person name="Salamov A."/>
            <person name="Lipzen A."/>
            <person name="Mereny Z."/>
            <person name="Hegedus B."/>
            <person name="Baldrian P."/>
            <person name="Stursova M."/>
            <person name="Weitz H."/>
            <person name="Taylor A."/>
            <person name="Grigoriev I.V."/>
            <person name="Nagy L.G."/>
            <person name="Martin F."/>
            <person name="Kauserud H."/>
        </authorList>
    </citation>
    <scope>NUCLEOTIDE SEQUENCE</scope>
    <source>
        <strain evidence="1">CBHHK200</strain>
    </source>
</reference>
<dbReference type="Gene3D" id="3.80.10.10">
    <property type="entry name" value="Ribonuclease Inhibitor"/>
    <property type="match status" value="1"/>
</dbReference>
<keyword evidence="2" id="KW-1185">Reference proteome</keyword>
<accession>A0AAD6WWM0</accession>
<dbReference type="InterPro" id="IPR032675">
    <property type="entry name" value="LRR_dom_sf"/>
</dbReference>